<dbReference type="Gene3D" id="3.30.450.150">
    <property type="entry name" value="Haem-degrading domain"/>
    <property type="match status" value="1"/>
</dbReference>
<dbReference type="InterPro" id="IPR005624">
    <property type="entry name" value="PduO/GlcC-like"/>
</dbReference>
<dbReference type="Proteomes" id="UP000035080">
    <property type="component" value="Chromosome"/>
</dbReference>
<protein>
    <submittedName>
        <fullName evidence="1">Heme-binding protein</fullName>
    </submittedName>
</protein>
<gene>
    <name evidence="1" type="ORF">PI93_021075</name>
</gene>
<dbReference type="RefSeq" id="WP_144400233.1">
    <property type="nucleotide sequence ID" value="NZ_CP047385.1"/>
</dbReference>
<reference evidence="1 2" key="1">
    <citation type="journal article" date="2015" name="Genome Announc.">
        <title>Genome Sequences of Two Pandoraea pnomenusa Isolates Recovered 11 Months Apart from a Cystic Fibrosis Patient.</title>
        <authorList>
            <person name="Ee R."/>
            <person name="Ambrose M."/>
            <person name="Lazenby J."/>
            <person name="Williams P."/>
            <person name="Chan K.G."/>
            <person name="Roddam L."/>
        </authorList>
    </citation>
    <scope>NUCLEOTIDE SEQUENCE [LARGE SCALE GENOMIC DNA]</scope>
    <source>
        <strain evidence="1 2">6399</strain>
    </source>
</reference>
<sequence length="148" mass="15680">MKKSKAPGRKSMLNKPSLGLGDAQALVEYARAYAAERGFPVSIVVVDITTYMQAAARMDRAPLMSAEGAFDKARSAAEGGHPTTFFEKPLNEGRFSMVTMPHTPLEGGVPVFVDDQCVGAVGVAGAPPHVDAQIAEFAIAEFLRTLKG</sequence>
<dbReference type="InterPro" id="IPR038084">
    <property type="entry name" value="PduO/GlcC-like_sf"/>
</dbReference>
<dbReference type="SUPFAM" id="SSF143744">
    <property type="entry name" value="GlcG-like"/>
    <property type="match status" value="1"/>
</dbReference>
<dbReference type="EMBL" id="CP047385">
    <property type="protein sequence ID" value="QHF14869.1"/>
    <property type="molecule type" value="Genomic_DNA"/>
</dbReference>
<dbReference type="Pfam" id="PF03928">
    <property type="entry name" value="HbpS-like"/>
    <property type="match status" value="1"/>
</dbReference>
<dbReference type="PANTHER" id="PTHR34309:SF1">
    <property type="entry name" value="PROTEIN GLCG"/>
    <property type="match status" value="1"/>
</dbReference>
<dbReference type="InterPro" id="IPR052517">
    <property type="entry name" value="GlcG_carb_metab_protein"/>
</dbReference>
<organism evidence="1 2">
    <name type="scientific">Pandoraea fibrosis</name>
    <dbReference type="NCBI Taxonomy" id="1891094"/>
    <lineage>
        <taxon>Bacteria</taxon>
        <taxon>Pseudomonadati</taxon>
        <taxon>Pseudomonadota</taxon>
        <taxon>Betaproteobacteria</taxon>
        <taxon>Burkholderiales</taxon>
        <taxon>Burkholderiaceae</taxon>
        <taxon>Pandoraea</taxon>
    </lineage>
</organism>
<evidence type="ECO:0000313" key="1">
    <source>
        <dbReference type="EMBL" id="QHF14869.1"/>
    </source>
</evidence>
<name>A0ABX6HVE4_9BURK</name>
<proteinExistence type="predicted"/>
<evidence type="ECO:0000313" key="2">
    <source>
        <dbReference type="Proteomes" id="UP000035080"/>
    </source>
</evidence>
<accession>A0ABX6HVE4</accession>
<keyword evidence="2" id="KW-1185">Reference proteome</keyword>
<dbReference type="PANTHER" id="PTHR34309">
    <property type="entry name" value="SLR1406 PROTEIN"/>
    <property type="match status" value="1"/>
</dbReference>